<feature type="transmembrane region" description="Helical" evidence="1">
    <location>
        <begin position="179"/>
        <end position="197"/>
    </location>
</feature>
<proteinExistence type="predicted"/>
<gene>
    <name evidence="2" type="ORF">HNQ61_000191</name>
</gene>
<evidence type="ECO:0000313" key="2">
    <source>
        <dbReference type="EMBL" id="MBB6068580.1"/>
    </source>
</evidence>
<organism evidence="2 3">
    <name type="scientific">Longimicrobium terrae</name>
    <dbReference type="NCBI Taxonomy" id="1639882"/>
    <lineage>
        <taxon>Bacteria</taxon>
        <taxon>Pseudomonadati</taxon>
        <taxon>Gemmatimonadota</taxon>
        <taxon>Longimicrobiia</taxon>
        <taxon>Longimicrobiales</taxon>
        <taxon>Longimicrobiaceae</taxon>
        <taxon>Longimicrobium</taxon>
    </lineage>
</organism>
<dbReference type="EMBL" id="JACHIA010000001">
    <property type="protein sequence ID" value="MBB6068580.1"/>
    <property type="molecule type" value="Genomic_DNA"/>
</dbReference>
<dbReference type="RefSeq" id="WP_170030785.1">
    <property type="nucleotide sequence ID" value="NZ_JABDTL010000001.1"/>
</dbReference>
<dbReference type="AlphaFoldDB" id="A0A841GNW2"/>
<evidence type="ECO:0000313" key="3">
    <source>
        <dbReference type="Proteomes" id="UP000582837"/>
    </source>
</evidence>
<evidence type="ECO:0000256" key="1">
    <source>
        <dbReference type="SAM" id="Phobius"/>
    </source>
</evidence>
<feature type="transmembrane region" description="Helical" evidence="1">
    <location>
        <begin position="343"/>
        <end position="366"/>
    </location>
</feature>
<feature type="transmembrane region" description="Helical" evidence="1">
    <location>
        <begin position="115"/>
        <end position="134"/>
    </location>
</feature>
<reference evidence="2 3" key="1">
    <citation type="submission" date="2020-08" db="EMBL/GenBank/DDBJ databases">
        <title>Genomic Encyclopedia of Type Strains, Phase IV (KMG-IV): sequencing the most valuable type-strain genomes for metagenomic binning, comparative biology and taxonomic classification.</title>
        <authorList>
            <person name="Goeker M."/>
        </authorList>
    </citation>
    <scope>NUCLEOTIDE SEQUENCE [LARGE SCALE GENOMIC DNA]</scope>
    <source>
        <strain evidence="2 3">DSM 29007</strain>
    </source>
</reference>
<dbReference type="PANTHER" id="PTHR37422:SF13">
    <property type="entry name" value="LIPOPOLYSACCHARIDE BIOSYNTHESIS PROTEIN PA4999-RELATED"/>
    <property type="match status" value="1"/>
</dbReference>
<feature type="transmembrane region" description="Helical" evidence="1">
    <location>
        <begin position="60"/>
        <end position="79"/>
    </location>
</feature>
<dbReference type="Proteomes" id="UP000582837">
    <property type="component" value="Unassembled WGS sequence"/>
</dbReference>
<evidence type="ECO:0008006" key="4">
    <source>
        <dbReference type="Google" id="ProtNLM"/>
    </source>
</evidence>
<comment type="caution">
    <text evidence="2">The sequence shown here is derived from an EMBL/GenBank/DDBJ whole genome shotgun (WGS) entry which is preliminary data.</text>
</comment>
<dbReference type="PANTHER" id="PTHR37422">
    <property type="entry name" value="TEICHURONIC ACID BIOSYNTHESIS PROTEIN TUAE"/>
    <property type="match status" value="1"/>
</dbReference>
<keyword evidence="1" id="KW-0472">Membrane</keyword>
<keyword evidence="3" id="KW-1185">Reference proteome</keyword>
<protein>
    <recommendedName>
        <fullName evidence="4">O-antigen ligase family protein</fullName>
    </recommendedName>
</protein>
<feature type="transmembrane region" description="Helical" evidence="1">
    <location>
        <begin position="206"/>
        <end position="239"/>
    </location>
</feature>
<keyword evidence="1" id="KW-0812">Transmembrane</keyword>
<feature type="transmembrane region" description="Helical" evidence="1">
    <location>
        <begin position="245"/>
        <end position="265"/>
    </location>
</feature>
<accession>A0A841GNW2</accession>
<feature type="transmembrane region" description="Helical" evidence="1">
    <location>
        <begin position="141"/>
        <end position="159"/>
    </location>
</feature>
<dbReference type="InterPro" id="IPR051533">
    <property type="entry name" value="WaaL-like"/>
</dbReference>
<sequence length="452" mass="50641">MTEMPFPAPRFGAAQAQAPAAVPWKAPAKRWQLLDFWLLYPVLLFALPDRLFTLPIAPESVLLLIVFYVAVLADLARGGRWMRETLARVPLPLWAFLITITLSWTVHRFGGSAELAARLGLWIVTFFFGVFFSVRLRDRTHFFQIWLGIAVLGALMFLGSPGRWWQDKVNLLSHEHRTGFGYFLSLPTAWLIFRLYVQRERRNRRLLVFALGVLGLTLLMTLARGAWLVVYLGGIALLIYRRKPLLAVTILAVTLAAAITFALTSDSTMALRLRSVWDFRIRSSSLYRLDLFLATLKSVPDLGLLGRGPGSAPRVLAGYTMQTYRHLQAEVLGTYTFVTDSDFVWLTIESGPLVTVFLILSLAWWGRELFRYFRRPGSDASDAVRSLLLLILFILMIIFDNVVTIPYGWFLLGVGIGSIPRAPRPAAAPFPRPAGAGTAAGFAARLHPPSIP</sequence>
<feature type="transmembrane region" description="Helical" evidence="1">
    <location>
        <begin position="387"/>
        <end position="410"/>
    </location>
</feature>
<feature type="transmembrane region" description="Helical" evidence="1">
    <location>
        <begin position="91"/>
        <end position="109"/>
    </location>
</feature>
<name>A0A841GNW2_9BACT</name>
<keyword evidence="1" id="KW-1133">Transmembrane helix</keyword>